<evidence type="ECO:0000256" key="2">
    <source>
        <dbReference type="SAM" id="MobiDB-lite"/>
    </source>
</evidence>
<feature type="region of interest" description="Disordered" evidence="2">
    <location>
        <begin position="410"/>
        <end position="483"/>
    </location>
</feature>
<proteinExistence type="predicted"/>
<gene>
    <name evidence="4" type="ORF">BDU57DRAFT_314083</name>
</gene>
<dbReference type="PANTHER" id="PTHR46734:SF1">
    <property type="entry name" value="TELOMERIC REPEAT-BINDING FACTOR 1"/>
    <property type="match status" value="1"/>
</dbReference>
<organism evidence="4 5">
    <name type="scientific">Ampelomyces quisqualis</name>
    <name type="common">Powdery mildew agent</name>
    <dbReference type="NCBI Taxonomy" id="50730"/>
    <lineage>
        <taxon>Eukaryota</taxon>
        <taxon>Fungi</taxon>
        <taxon>Dikarya</taxon>
        <taxon>Ascomycota</taxon>
        <taxon>Pezizomycotina</taxon>
        <taxon>Dothideomycetes</taxon>
        <taxon>Pleosporomycetidae</taxon>
        <taxon>Pleosporales</taxon>
        <taxon>Pleosporineae</taxon>
        <taxon>Phaeosphaeriaceae</taxon>
        <taxon>Ampelomyces</taxon>
    </lineage>
</organism>
<dbReference type="InterPro" id="IPR052450">
    <property type="entry name" value="TRBD-Containing_Protein"/>
</dbReference>
<feature type="domain" description="Myb-like" evidence="3">
    <location>
        <begin position="215"/>
        <end position="267"/>
    </location>
</feature>
<evidence type="ECO:0000313" key="4">
    <source>
        <dbReference type="EMBL" id="KAF1913527.1"/>
    </source>
</evidence>
<feature type="region of interest" description="Disordered" evidence="2">
    <location>
        <begin position="1"/>
        <end position="43"/>
    </location>
</feature>
<feature type="compositionally biased region" description="Polar residues" evidence="2">
    <location>
        <begin position="139"/>
        <end position="149"/>
    </location>
</feature>
<accession>A0A6A5QHG7</accession>
<dbReference type="Gene3D" id="1.10.10.60">
    <property type="entry name" value="Homeodomain-like"/>
    <property type="match status" value="1"/>
</dbReference>
<dbReference type="PROSITE" id="PS50090">
    <property type="entry name" value="MYB_LIKE"/>
    <property type="match status" value="1"/>
</dbReference>
<dbReference type="CDD" id="cd11660">
    <property type="entry name" value="SANT_TRF"/>
    <property type="match status" value="1"/>
</dbReference>
<evidence type="ECO:0000313" key="5">
    <source>
        <dbReference type="Proteomes" id="UP000800096"/>
    </source>
</evidence>
<sequence length="693" mass="75133">MQMRQHAAPDSGKSGAPIAQVLNDAASTQHATDTLPAAHQPPAAPFSGKLIDLLLDTPQQLLPNEWKRTEYQHDDSSRLAAENAIIKLPELPQLPAKPTERARIPPLLQGLHQPPPLPPSGRLFPPIQDGASGFEQINDRISSANASQEARSKRKRDDEAIKPRASNELLEAQIDDKTEARDGTQPSSLVQRSDKEETSQPSIEENANKAAAKSQRGKKRKKWSDAETKDLLLGVSRFGIGKWKRILQCPDYTFNGRSAVDLKDRFRVCCPGEGSKSRDSRQGAGIEDSHTTSPKATNAPSTNMELSASKVLDNGLSPSKERPVEGEGRSERKSHAKLAELGIQTPFAPSTRRPRCRFTPQDDENLLKGFENYGAAWHLMRDDQDLGFGKRHATDLRDRFRIRYPEAYARAGHKGKARAKTKSTYGPRNDDEVTIPVSGKQPLRELTDSRKTRPAEPPAKDISDIDSTERSATKSSTTKSSLAYTPFPMDSSTVFLGDAMPSDKDGPFSPIVLNRNILQWADANTSLMASPSSGSHAVHHASNDWSMHITIPNDGVHINPLATLKLPMMAYTNHANNAIPQATSTTGPFSTSTATPAPSASGIPRINHPPEANANNTLAPLPQPSCKAGPSSADSLLRTPNLPTIVFPHVPAASARGTVHNLPTPADLLSGMGMDVDGAEMQGGGEWGGYEQR</sequence>
<feature type="region of interest" description="Disordered" evidence="2">
    <location>
        <begin position="272"/>
        <end position="361"/>
    </location>
</feature>
<evidence type="ECO:0000256" key="1">
    <source>
        <dbReference type="ARBA" id="ARBA00023242"/>
    </source>
</evidence>
<dbReference type="SMART" id="SM00717">
    <property type="entry name" value="SANT"/>
    <property type="match status" value="2"/>
</dbReference>
<dbReference type="InterPro" id="IPR009057">
    <property type="entry name" value="Homeodomain-like_sf"/>
</dbReference>
<feature type="region of interest" description="Disordered" evidence="2">
    <location>
        <begin position="107"/>
        <end position="225"/>
    </location>
</feature>
<dbReference type="Proteomes" id="UP000800096">
    <property type="component" value="Unassembled WGS sequence"/>
</dbReference>
<dbReference type="OrthoDB" id="608866at2759"/>
<keyword evidence="1" id="KW-0539">Nucleus</keyword>
<dbReference type="SUPFAM" id="SSF46689">
    <property type="entry name" value="Homeodomain-like"/>
    <property type="match status" value="2"/>
</dbReference>
<dbReference type="InterPro" id="IPR001005">
    <property type="entry name" value="SANT/Myb"/>
</dbReference>
<name>A0A6A5QHG7_AMPQU</name>
<feature type="compositionally biased region" description="Basic residues" evidence="2">
    <location>
        <begin position="411"/>
        <end position="421"/>
    </location>
</feature>
<dbReference type="Pfam" id="PF00249">
    <property type="entry name" value="Myb_DNA-binding"/>
    <property type="match status" value="1"/>
</dbReference>
<protein>
    <recommendedName>
        <fullName evidence="3">Myb-like domain-containing protein</fullName>
    </recommendedName>
</protein>
<dbReference type="PANTHER" id="PTHR46734">
    <property type="entry name" value="TELOMERIC REPEAT-BINDING FACTOR 1 TERF1"/>
    <property type="match status" value="1"/>
</dbReference>
<feature type="compositionally biased region" description="Polar residues" evidence="2">
    <location>
        <begin position="291"/>
        <end position="306"/>
    </location>
</feature>
<keyword evidence="5" id="KW-1185">Reference proteome</keyword>
<evidence type="ECO:0000259" key="3">
    <source>
        <dbReference type="PROSITE" id="PS50090"/>
    </source>
</evidence>
<dbReference type="AlphaFoldDB" id="A0A6A5QHG7"/>
<feature type="compositionally biased region" description="Basic and acidic residues" evidence="2">
    <location>
        <begin position="319"/>
        <end position="333"/>
    </location>
</feature>
<dbReference type="EMBL" id="ML979138">
    <property type="protein sequence ID" value="KAF1913527.1"/>
    <property type="molecule type" value="Genomic_DNA"/>
</dbReference>
<reference evidence="4" key="1">
    <citation type="journal article" date="2020" name="Stud. Mycol.">
        <title>101 Dothideomycetes genomes: a test case for predicting lifestyles and emergence of pathogens.</title>
        <authorList>
            <person name="Haridas S."/>
            <person name="Albert R."/>
            <person name="Binder M."/>
            <person name="Bloem J."/>
            <person name="Labutti K."/>
            <person name="Salamov A."/>
            <person name="Andreopoulos B."/>
            <person name="Baker S."/>
            <person name="Barry K."/>
            <person name="Bills G."/>
            <person name="Bluhm B."/>
            <person name="Cannon C."/>
            <person name="Castanera R."/>
            <person name="Culley D."/>
            <person name="Daum C."/>
            <person name="Ezra D."/>
            <person name="Gonzalez J."/>
            <person name="Henrissat B."/>
            <person name="Kuo A."/>
            <person name="Liang C."/>
            <person name="Lipzen A."/>
            <person name="Lutzoni F."/>
            <person name="Magnuson J."/>
            <person name="Mondo S."/>
            <person name="Nolan M."/>
            <person name="Ohm R."/>
            <person name="Pangilinan J."/>
            <person name="Park H.-J."/>
            <person name="Ramirez L."/>
            <person name="Alfaro M."/>
            <person name="Sun H."/>
            <person name="Tritt A."/>
            <person name="Yoshinaga Y."/>
            <person name="Zwiers L.-H."/>
            <person name="Turgeon B."/>
            <person name="Goodwin S."/>
            <person name="Spatafora J."/>
            <person name="Crous P."/>
            <person name="Grigoriev I."/>
        </authorList>
    </citation>
    <scope>NUCLEOTIDE SEQUENCE</scope>
    <source>
        <strain evidence="4">HMLAC05119</strain>
    </source>
</reference>
<dbReference type="Gene3D" id="1.10.246.220">
    <property type="match status" value="1"/>
</dbReference>
<feature type="compositionally biased region" description="Basic and acidic residues" evidence="2">
    <location>
        <begin position="442"/>
        <end position="472"/>
    </location>
</feature>